<dbReference type="Proteomes" id="UP001157133">
    <property type="component" value="Unassembled WGS sequence"/>
</dbReference>
<evidence type="ECO:0000313" key="2">
    <source>
        <dbReference type="Proteomes" id="UP001157133"/>
    </source>
</evidence>
<organism evidence="1 2">
    <name type="scientific">Thalassotalea eurytherma</name>
    <dbReference type="NCBI Taxonomy" id="1144278"/>
    <lineage>
        <taxon>Bacteria</taxon>
        <taxon>Pseudomonadati</taxon>
        <taxon>Pseudomonadota</taxon>
        <taxon>Gammaproteobacteria</taxon>
        <taxon>Alteromonadales</taxon>
        <taxon>Colwelliaceae</taxon>
        <taxon>Thalassotalea</taxon>
    </lineage>
</organism>
<reference evidence="1 2" key="1">
    <citation type="submission" date="2023-03" db="EMBL/GenBank/DDBJ databases">
        <title>Draft genome sequence of Thalassotalea eurytherma JCM 18482T.</title>
        <authorList>
            <person name="Sawabe T."/>
        </authorList>
    </citation>
    <scope>NUCLEOTIDE SEQUENCE [LARGE SCALE GENOMIC DNA]</scope>
    <source>
        <strain evidence="1 2">JCM 18482</strain>
    </source>
</reference>
<accession>A0ABQ6H6U7</accession>
<gene>
    <name evidence="1" type="ORF">theurythT_23770</name>
</gene>
<sequence>MLLITALFGAQAKDVVNYNISKKFPDPKQAYYIDLLDLAMEKSIDKYGDYELVPVVFEMPQGRTSIMVQLNQGIDVTWRVTSQELEKRLQAIYVPLLKGMMGQIALSCNIMALTLLKVVRINY</sequence>
<dbReference type="RefSeq" id="WP_284208315.1">
    <property type="nucleotide sequence ID" value="NZ_BSSU01000011.1"/>
</dbReference>
<evidence type="ECO:0000313" key="1">
    <source>
        <dbReference type="EMBL" id="GLX82925.1"/>
    </source>
</evidence>
<dbReference type="EMBL" id="BSSU01000011">
    <property type="protein sequence ID" value="GLX82925.1"/>
    <property type="molecule type" value="Genomic_DNA"/>
</dbReference>
<proteinExistence type="predicted"/>
<protein>
    <submittedName>
        <fullName evidence="1">Uncharacterized protein</fullName>
    </submittedName>
</protein>
<name>A0ABQ6H6U7_9GAMM</name>
<comment type="caution">
    <text evidence="1">The sequence shown here is derived from an EMBL/GenBank/DDBJ whole genome shotgun (WGS) entry which is preliminary data.</text>
</comment>
<keyword evidence="2" id="KW-1185">Reference proteome</keyword>